<evidence type="ECO:0000313" key="3">
    <source>
        <dbReference type="EMBL" id="REH46198.1"/>
    </source>
</evidence>
<dbReference type="InterPro" id="IPR015791">
    <property type="entry name" value="Antimic/Inh_G_crystallin-like"/>
</dbReference>
<feature type="signal peptide" evidence="1">
    <location>
        <begin position="1"/>
        <end position="31"/>
    </location>
</feature>
<feature type="chain" id="PRO_5017554888" evidence="1">
    <location>
        <begin position="32"/>
        <end position="125"/>
    </location>
</feature>
<keyword evidence="4" id="KW-1185">Reference proteome</keyword>
<dbReference type="InterPro" id="IPR015161">
    <property type="entry name" value="Sklp_toxin_b/g_crystallin"/>
</dbReference>
<protein>
    <submittedName>
        <fullName evidence="3">Beta/gamma crystallin</fullName>
    </submittedName>
</protein>
<evidence type="ECO:0000313" key="4">
    <source>
        <dbReference type="Proteomes" id="UP000256269"/>
    </source>
</evidence>
<evidence type="ECO:0000259" key="2">
    <source>
        <dbReference type="Pfam" id="PF09076"/>
    </source>
</evidence>
<dbReference type="OrthoDB" id="3623830at2"/>
<feature type="domain" description="Streptomyces killer toxin-like beta/gamma crystallin" evidence="2">
    <location>
        <begin position="52"/>
        <end position="120"/>
    </location>
</feature>
<accession>A0A3E0HIG2</accession>
<dbReference type="AlphaFoldDB" id="A0A3E0HIG2"/>
<evidence type="ECO:0000256" key="1">
    <source>
        <dbReference type="SAM" id="SignalP"/>
    </source>
</evidence>
<name>A0A3E0HIG2_9PSEU</name>
<dbReference type="InterPro" id="IPR011024">
    <property type="entry name" value="G_crystallin-like"/>
</dbReference>
<dbReference type="Pfam" id="PF09076">
    <property type="entry name" value="Crystall_2"/>
    <property type="match status" value="1"/>
</dbReference>
<gene>
    <name evidence="3" type="ORF">BCF44_107331</name>
</gene>
<proteinExistence type="predicted"/>
<dbReference type="EMBL" id="QUNO01000007">
    <property type="protein sequence ID" value="REH46198.1"/>
    <property type="molecule type" value="Genomic_DNA"/>
</dbReference>
<sequence length="125" mass="13369">MKEFAKRVAGAVLTTAALVASLTVGATAASAAPAINTVPCDRPDYLQLTLHRSGGSEILECFANGGEWDYPGNQPLWVTRISTGNNRVQWHGDGAWQPATPIGKNTVFTWPHFPGGVRIDAIRIV</sequence>
<reference evidence="3 4" key="1">
    <citation type="submission" date="2018-08" db="EMBL/GenBank/DDBJ databases">
        <title>Genomic Encyclopedia of Archaeal and Bacterial Type Strains, Phase II (KMG-II): from individual species to whole genera.</title>
        <authorList>
            <person name="Goeker M."/>
        </authorList>
    </citation>
    <scope>NUCLEOTIDE SEQUENCE [LARGE SCALE GENOMIC DNA]</scope>
    <source>
        <strain evidence="3 4">DSM 45791</strain>
    </source>
</reference>
<comment type="caution">
    <text evidence="3">The sequence shown here is derived from an EMBL/GenBank/DDBJ whole genome shotgun (WGS) entry which is preliminary data.</text>
</comment>
<dbReference type="SUPFAM" id="SSF49695">
    <property type="entry name" value="gamma-Crystallin-like"/>
    <property type="match status" value="1"/>
</dbReference>
<keyword evidence="1" id="KW-0732">Signal</keyword>
<dbReference type="Proteomes" id="UP000256269">
    <property type="component" value="Unassembled WGS sequence"/>
</dbReference>
<organism evidence="3 4">
    <name type="scientific">Kutzneria buriramensis</name>
    <dbReference type="NCBI Taxonomy" id="1045776"/>
    <lineage>
        <taxon>Bacteria</taxon>
        <taxon>Bacillati</taxon>
        <taxon>Actinomycetota</taxon>
        <taxon>Actinomycetes</taxon>
        <taxon>Pseudonocardiales</taxon>
        <taxon>Pseudonocardiaceae</taxon>
        <taxon>Kutzneria</taxon>
    </lineage>
</organism>
<dbReference type="Gene3D" id="2.60.20.30">
    <property type="match status" value="1"/>
</dbReference>